<feature type="region of interest" description="Disordered" evidence="1">
    <location>
        <begin position="20"/>
        <end position="50"/>
    </location>
</feature>
<sequence>MPRTLPWLNYTSTSTANTTALTAAPAPPKRRRLEAEGHVPSTTRERSLKRMDTCAPSSLEYMVHSDDCYIMVEDELHDIAHQFTRSLHRAEYQRLQALAASKNASSISEIQRPVNGPGTIRKEHLTKLERIARAKEQEYLLKIIPRVKDGDGSNSDEEEKERMSQWEGTSLGALMLSSGQRKRDLSTKWKVKATTRAAAGFHSSKSKLVSQRQAAQCVNGGSDIDEGNVSRWLYGNGRTRESSATPVAPGHSNFKQSVHKGKEAEVEHRGTSDKDDDLDLPLKLGPKASAPQHTHQHPALGSATFSKLKREDPVRSTLQPRSPLPGLTKHTPYASVDLSVFDDFLPLPAPKSSILGSVRYKGKAMAALAKKREIDKLK</sequence>
<name>A0A3N4LY75_9PEZI</name>
<proteinExistence type="predicted"/>
<feature type="region of interest" description="Disordered" evidence="1">
    <location>
        <begin position="240"/>
        <end position="329"/>
    </location>
</feature>
<evidence type="ECO:0000256" key="1">
    <source>
        <dbReference type="SAM" id="MobiDB-lite"/>
    </source>
</evidence>
<organism evidence="2 3">
    <name type="scientific">Terfezia boudieri ATCC MYA-4762</name>
    <dbReference type="NCBI Taxonomy" id="1051890"/>
    <lineage>
        <taxon>Eukaryota</taxon>
        <taxon>Fungi</taxon>
        <taxon>Dikarya</taxon>
        <taxon>Ascomycota</taxon>
        <taxon>Pezizomycotina</taxon>
        <taxon>Pezizomycetes</taxon>
        <taxon>Pezizales</taxon>
        <taxon>Pezizaceae</taxon>
        <taxon>Terfezia</taxon>
    </lineage>
</organism>
<evidence type="ECO:0000313" key="3">
    <source>
        <dbReference type="Proteomes" id="UP000267821"/>
    </source>
</evidence>
<reference evidence="2 3" key="1">
    <citation type="journal article" date="2018" name="Nat. Ecol. Evol.">
        <title>Pezizomycetes genomes reveal the molecular basis of ectomycorrhizal truffle lifestyle.</title>
        <authorList>
            <person name="Murat C."/>
            <person name="Payen T."/>
            <person name="Noel B."/>
            <person name="Kuo A."/>
            <person name="Morin E."/>
            <person name="Chen J."/>
            <person name="Kohler A."/>
            <person name="Krizsan K."/>
            <person name="Balestrini R."/>
            <person name="Da Silva C."/>
            <person name="Montanini B."/>
            <person name="Hainaut M."/>
            <person name="Levati E."/>
            <person name="Barry K.W."/>
            <person name="Belfiori B."/>
            <person name="Cichocki N."/>
            <person name="Clum A."/>
            <person name="Dockter R.B."/>
            <person name="Fauchery L."/>
            <person name="Guy J."/>
            <person name="Iotti M."/>
            <person name="Le Tacon F."/>
            <person name="Lindquist E.A."/>
            <person name="Lipzen A."/>
            <person name="Malagnac F."/>
            <person name="Mello A."/>
            <person name="Molinier V."/>
            <person name="Miyauchi S."/>
            <person name="Poulain J."/>
            <person name="Riccioni C."/>
            <person name="Rubini A."/>
            <person name="Sitrit Y."/>
            <person name="Splivallo R."/>
            <person name="Traeger S."/>
            <person name="Wang M."/>
            <person name="Zifcakova L."/>
            <person name="Wipf D."/>
            <person name="Zambonelli A."/>
            <person name="Paolocci F."/>
            <person name="Nowrousian M."/>
            <person name="Ottonello S."/>
            <person name="Baldrian P."/>
            <person name="Spatafora J.W."/>
            <person name="Henrissat B."/>
            <person name="Nagy L.G."/>
            <person name="Aury J.M."/>
            <person name="Wincker P."/>
            <person name="Grigoriev I.V."/>
            <person name="Bonfante P."/>
            <person name="Martin F.M."/>
        </authorList>
    </citation>
    <scope>NUCLEOTIDE SEQUENCE [LARGE SCALE GENOMIC DNA]</scope>
    <source>
        <strain evidence="2 3">ATCC MYA-4762</strain>
    </source>
</reference>
<dbReference type="Proteomes" id="UP000267821">
    <property type="component" value="Unassembled WGS sequence"/>
</dbReference>
<protein>
    <submittedName>
        <fullName evidence="2">Uncharacterized protein</fullName>
    </submittedName>
</protein>
<keyword evidence="3" id="KW-1185">Reference proteome</keyword>
<dbReference type="STRING" id="1051890.A0A3N4LY75"/>
<dbReference type="OrthoDB" id="5374569at2759"/>
<feature type="compositionally biased region" description="Basic and acidic residues" evidence="1">
    <location>
        <begin position="33"/>
        <end position="50"/>
    </location>
</feature>
<feature type="compositionally biased region" description="Basic and acidic residues" evidence="1">
    <location>
        <begin position="260"/>
        <end position="273"/>
    </location>
</feature>
<evidence type="ECO:0000313" key="2">
    <source>
        <dbReference type="EMBL" id="RPB25621.1"/>
    </source>
</evidence>
<dbReference type="AlphaFoldDB" id="A0A3N4LY75"/>
<dbReference type="EMBL" id="ML121537">
    <property type="protein sequence ID" value="RPB25621.1"/>
    <property type="molecule type" value="Genomic_DNA"/>
</dbReference>
<accession>A0A3N4LY75</accession>
<dbReference type="InParanoid" id="A0A3N4LY75"/>
<gene>
    <name evidence="2" type="ORF">L211DRAFT_93027</name>
</gene>